<keyword evidence="2" id="KW-0479">Metal-binding</keyword>
<dbReference type="InterPro" id="IPR002678">
    <property type="entry name" value="DUF34/NIF3"/>
</dbReference>
<dbReference type="Pfam" id="PF01784">
    <property type="entry name" value="DUF34_NIF3"/>
    <property type="match status" value="1"/>
</dbReference>
<dbReference type="PANTHER" id="PTHR13799:SF14">
    <property type="entry name" value="GTP CYCLOHYDROLASE 1 TYPE 2 HOMOLOG"/>
    <property type="match status" value="1"/>
</dbReference>
<dbReference type="Gene3D" id="3.40.1390.30">
    <property type="entry name" value="NIF3 (NGG1p interacting factor 3)-like"/>
    <property type="match status" value="2"/>
</dbReference>
<protein>
    <submittedName>
        <fullName evidence="3">GTP cyclohydrolase 1 type 2</fullName>
    </submittedName>
</protein>
<dbReference type="PANTHER" id="PTHR13799">
    <property type="entry name" value="NGG1 INTERACTING FACTOR 3"/>
    <property type="match status" value="1"/>
</dbReference>
<evidence type="ECO:0000256" key="1">
    <source>
        <dbReference type="ARBA" id="ARBA00006964"/>
    </source>
</evidence>
<dbReference type="AlphaFoldDB" id="A0A644XST0"/>
<evidence type="ECO:0000313" key="3">
    <source>
        <dbReference type="EMBL" id="MPM19205.1"/>
    </source>
</evidence>
<dbReference type="GO" id="GO:0016787">
    <property type="term" value="F:hydrolase activity"/>
    <property type="evidence" value="ECO:0007669"/>
    <property type="project" value="UniProtKB-KW"/>
</dbReference>
<dbReference type="NCBIfam" id="TIGR00486">
    <property type="entry name" value="YbgI_SA1388"/>
    <property type="match status" value="1"/>
</dbReference>
<dbReference type="GO" id="GO:0046872">
    <property type="term" value="F:metal ion binding"/>
    <property type="evidence" value="ECO:0007669"/>
    <property type="project" value="UniProtKB-KW"/>
</dbReference>
<sequence length="253" mass="27767">MKLNEFTAVIERIAPQDLAMEFDNPGLIIEPDHDEIKRVLVALDCSKAVAEEAIELGVDIVLTHHPLFFHPVKRLWYSEPETSAACMLLRHGIGLFSAHTNLDAAQGGVNDTLCELMHITDTIPFDEGIGRVGLLKDPVTLSEFASRAEQLLQTSVRLCGSPEALVRRVAVMGGSGGSSIHPAAQERADVLLTGEIKHSDALDAQVFGLNLVIAGHYETERVVLAPLIRRLQNECFDVQYNLSRADVNPFVRL</sequence>
<proteinExistence type="inferred from homology"/>
<keyword evidence="3" id="KW-0378">Hydrolase</keyword>
<comment type="caution">
    <text evidence="3">The sequence shown here is derived from an EMBL/GenBank/DDBJ whole genome shotgun (WGS) entry which is preliminary data.</text>
</comment>
<reference evidence="3" key="1">
    <citation type="submission" date="2019-08" db="EMBL/GenBank/DDBJ databases">
        <authorList>
            <person name="Kucharzyk K."/>
            <person name="Murdoch R.W."/>
            <person name="Higgins S."/>
            <person name="Loffler F."/>
        </authorList>
    </citation>
    <scope>NUCLEOTIDE SEQUENCE</scope>
</reference>
<dbReference type="GO" id="GO:0005737">
    <property type="term" value="C:cytoplasm"/>
    <property type="evidence" value="ECO:0007669"/>
    <property type="project" value="TreeGrafter"/>
</dbReference>
<gene>
    <name evidence="3" type="ORF">SDC9_65623</name>
</gene>
<comment type="similarity">
    <text evidence="1">Belongs to the GTP cyclohydrolase I type 2/NIF3 family.</text>
</comment>
<name>A0A644XST0_9ZZZZ</name>
<dbReference type="SUPFAM" id="SSF102705">
    <property type="entry name" value="NIF3 (NGG1p interacting factor 3)-like"/>
    <property type="match status" value="1"/>
</dbReference>
<dbReference type="EMBL" id="VSSQ01003131">
    <property type="protein sequence ID" value="MPM19205.1"/>
    <property type="molecule type" value="Genomic_DNA"/>
</dbReference>
<evidence type="ECO:0000256" key="2">
    <source>
        <dbReference type="ARBA" id="ARBA00022723"/>
    </source>
</evidence>
<dbReference type="InterPro" id="IPR036069">
    <property type="entry name" value="DUF34/NIF3_sf"/>
</dbReference>
<accession>A0A644XST0</accession>
<organism evidence="3">
    <name type="scientific">bioreactor metagenome</name>
    <dbReference type="NCBI Taxonomy" id="1076179"/>
    <lineage>
        <taxon>unclassified sequences</taxon>
        <taxon>metagenomes</taxon>
        <taxon>ecological metagenomes</taxon>
    </lineage>
</organism>
<dbReference type="FunFam" id="3.40.1390.30:FF:000001">
    <property type="entry name" value="GTP cyclohydrolase 1 type 2"/>
    <property type="match status" value="1"/>
</dbReference>